<dbReference type="GO" id="GO:0042157">
    <property type="term" value="P:lipoprotein metabolic process"/>
    <property type="evidence" value="ECO:0007669"/>
    <property type="project" value="InterPro"/>
</dbReference>
<dbReference type="GO" id="GO:0016020">
    <property type="term" value="C:membrane"/>
    <property type="evidence" value="ECO:0007669"/>
    <property type="project" value="TreeGrafter"/>
</dbReference>
<reference evidence="2" key="1">
    <citation type="submission" date="2025-08" db="UniProtKB">
        <authorList>
            <consortium name="Ensembl"/>
        </authorList>
    </citation>
    <scope>IDENTIFICATION</scope>
</reference>
<comment type="similarity">
    <text evidence="1">Belongs to the apolipoprotein L family.</text>
</comment>
<dbReference type="GO" id="GO:0008289">
    <property type="term" value="F:lipid binding"/>
    <property type="evidence" value="ECO:0007669"/>
    <property type="project" value="InterPro"/>
</dbReference>
<dbReference type="PANTHER" id="PTHR14096:SF28">
    <property type="entry name" value="APOLIPOPROTEIN L, 1-RELATED"/>
    <property type="match status" value="1"/>
</dbReference>
<dbReference type="Ensembl" id="ENSEBUT00000014231.1">
    <property type="protein sequence ID" value="ENSEBUP00000013655.1"/>
    <property type="gene ID" value="ENSEBUG00000008618.1"/>
</dbReference>
<evidence type="ECO:0000313" key="3">
    <source>
        <dbReference type="Proteomes" id="UP000694388"/>
    </source>
</evidence>
<dbReference type="GO" id="GO:0005576">
    <property type="term" value="C:extracellular region"/>
    <property type="evidence" value="ECO:0007669"/>
    <property type="project" value="InterPro"/>
</dbReference>
<dbReference type="Proteomes" id="UP000694388">
    <property type="component" value="Unplaced"/>
</dbReference>
<keyword evidence="3" id="KW-1185">Reference proteome</keyword>
<dbReference type="PANTHER" id="PTHR14096">
    <property type="entry name" value="APOLIPOPROTEIN L"/>
    <property type="match status" value="1"/>
</dbReference>
<organism evidence="2 3">
    <name type="scientific">Eptatretus burgeri</name>
    <name type="common">Inshore hagfish</name>
    <dbReference type="NCBI Taxonomy" id="7764"/>
    <lineage>
        <taxon>Eukaryota</taxon>
        <taxon>Metazoa</taxon>
        <taxon>Chordata</taxon>
        <taxon>Craniata</taxon>
        <taxon>Vertebrata</taxon>
        <taxon>Cyclostomata</taxon>
        <taxon>Myxini</taxon>
        <taxon>Myxiniformes</taxon>
        <taxon>Myxinidae</taxon>
        <taxon>Eptatretinae</taxon>
        <taxon>Eptatretus</taxon>
    </lineage>
</organism>
<dbReference type="GO" id="GO:0006869">
    <property type="term" value="P:lipid transport"/>
    <property type="evidence" value="ECO:0007669"/>
    <property type="project" value="InterPro"/>
</dbReference>
<dbReference type="InterPro" id="IPR008405">
    <property type="entry name" value="ApoL"/>
</dbReference>
<protein>
    <submittedName>
        <fullName evidence="2">Uncharacterized protein</fullName>
    </submittedName>
</protein>
<name>A0A8C4QET3_EPTBU</name>
<proteinExistence type="inferred from homology"/>
<sequence length="406" mass="45859">MSCFSFLFKEITIHVINNIIRNWQFSYLSMCCSFSFLHYSDRSSFVRRTTVYDTSSKDTFSILSPQLPDVEKRQLELPKEIEHIIFQFICTFCRSSKMHRSRQDNPEEMEEIRDQLYKTQTHFRNFKEVRERVIAEMRLTAHQLQKATEDANVTKIAGLSTGIIGGAAGLTALAVGTGGIALPLVLGIGAGTVGSLTAANAESSVREKERLCSEGVIRMLQKDEQYSKKLKEEIKKLDKLILDTLIEQEHTKKEKKMGRRFRKFLKRKFGGHKKKSEGFAKRKNAHDVVDCVTSKSEDAHGAWGDEKHAQSSRGMQERCTSLNNVSISLATECVGIIIVNAAKLAETMNSVRSGNESHTANWLRSKASELDNNLKAIEHSIKAKFSALSEEFPKIRKAMSMNVLDL</sequence>
<evidence type="ECO:0000256" key="1">
    <source>
        <dbReference type="ARBA" id="ARBA00010090"/>
    </source>
</evidence>
<accession>A0A8C4QET3</accession>
<dbReference type="AlphaFoldDB" id="A0A8C4QET3"/>
<evidence type="ECO:0000313" key="2">
    <source>
        <dbReference type="Ensembl" id="ENSEBUP00000013655.1"/>
    </source>
</evidence>
<reference evidence="2" key="2">
    <citation type="submission" date="2025-09" db="UniProtKB">
        <authorList>
            <consortium name="Ensembl"/>
        </authorList>
    </citation>
    <scope>IDENTIFICATION</scope>
</reference>